<dbReference type="InterPro" id="IPR035919">
    <property type="entry name" value="EAL_sf"/>
</dbReference>
<sequence length="269" mass="31667">MSAFSEIDDYINSRKQRLQHVTFLAEKIETYVEFEKYKRRGFELFQGYFYSKPELIKNRRLSPNEFSAFQLILEASLEEPDFDKIETIIKRDLSLSYKIMRYAKNFLYKAGGYHNVNRISLKEIAIYLGKNELRRFVSVACLASKDKIKTPELYHTSLVRGRFCELIAEHFNFNLHSQDAFLCGLFSLLDVILDIPLEELFKQVTISETVIETLLRHEGALYPYLNLAQQYEQQRWEEANKVIAHLGVSEKFVIKTMGDAIKWTDEFQL</sequence>
<dbReference type="Pfam" id="PF08668">
    <property type="entry name" value="HDOD"/>
    <property type="match status" value="1"/>
</dbReference>
<evidence type="ECO:0000313" key="3">
    <source>
        <dbReference type="EMBL" id="MEC5341949.1"/>
    </source>
</evidence>
<feature type="domain" description="HDOD" evidence="2">
    <location>
        <begin position="61"/>
        <end position="252"/>
    </location>
</feature>
<keyword evidence="4" id="KW-1185">Reference proteome</keyword>
<protein>
    <submittedName>
        <fullName evidence="3">HDOD domain-containing protein</fullName>
    </submittedName>
</protein>
<dbReference type="PANTHER" id="PTHR33525">
    <property type="match status" value="1"/>
</dbReference>
<dbReference type="PROSITE" id="PS50883">
    <property type="entry name" value="EAL"/>
    <property type="match status" value="1"/>
</dbReference>
<dbReference type="RefSeq" id="WP_327617530.1">
    <property type="nucleotide sequence ID" value="NZ_JAYWTM010000004.1"/>
</dbReference>
<gene>
    <name evidence="3" type="ORF">VSX58_04895</name>
</gene>
<accession>A0ABU6JMM7</accession>
<organism evidence="3 4">
    <name type="scientific">Brenneria populi</name>
    <dbReference type="NCBI Taxonomy" id="1505588"/>
    <lineage>
        <taxon>Bacteria</taxon>
        <taxon>Pseudomonadati</taxon>
        <taxon>Pseudomonadota</taxon>
        <taxon>Gammaproteobacteria</taxon>
        <taxon>Enterobacterales</taxon>
        <taxon>Pectobacteriaceae</taxon>
        <taxon>Brenneria</taxon>
    </lineage>
</organism>
<dbReference type="EMBL" id="JAYWTM010000004">
    <property type="protein sequence ID" value="MEC5341949.1"/>
    <property type="molecule type" value="Genomic_DNA"/>
</dbReference>
<dbReference type="PROSITE" id="PS51833">
    <property type="entry name" value="HDOD"/>
    <property type="match status" value="1"/>
</dbReference>
<dbReference type="Gene3D" id="3.20.20.450">
    <property type="entry name" value="EAL domain"/>
    <property type="match status" value="1"/>
</dbReference>
<dbReference type="Proteomes" id="UP001309705">
    <property type="component" value="Unassembled WGS sequence"/>
</dbReference>
<evidence type="ECO:0000259" key="2">
    <source>
        <dbReference type="PROSITE" id="PS51833"/>
    </source>
</evidence>
<dbReference type="InterPro" id="IPR013976">
    <property type="entry name" value="HDOD"/>
</dbReference>
<name>A0ABU6JMM7_9GAMM</name>
<dbReference type="PANTHER" id="PTHR33525:SF4">
    <property type="entry name" value="CYCLIC DI-GMP PHOSPHODIESTERASE CDGJ"/>
    <property type="match status" value="1"/>
</dbReference>
<comment type="caution">
    <text evidence="3">The sequence shown here is derived from an EMBL/GenBank/DDBJ whole genome shotgun (WGS) entry which is preliminary data.</text>
</comment>
<dbReference type="SUPFAM" id="SSF141868">
    <property type="entry name" value="EAL domain-like"/>
    <property type="match status" value="1"/>
</dbReference>
<dbReference type="SUPFAM" id="SSF109604">
    <property type="entry name" value="HD-domain/PDEase-like"/>
    <property type="match status" value="1"/>
</dbReference>
<proteinExistence type="predicted"/>
<dbReference type="InterPro" id="IPR001633">
    <property type="entry name" value="EAL_dom"/>
</dbReference>
<dbReference type="InterPro" id="IPR052340">
    <property type="entry name" value="RNase_Y/CdgJ"/>
</dbReference>
<evidence type="ECO:0000313" key="4">
    <source>
        <dbReference type="Proteomes" id="UP001309705"/>
    </source>
</evidence>
<dbReference type="Gene3D" id="1.10.3210.10">
    <property type="entry name" value="Hypothetical protein af1432"/>
    <property type="match status" value="1"/>
</dbReference>
<reference evidence="3 4" key="1">
    <citation type="journal article" date="2017" name="Int. J. Syst. Evol. Microbiol.">
        <title>Brenneria populi subsp. brevivirga subsp. nov. isolated from symptomatic bark of Populus x euramericana canker, and description of Brenneria populi subsp. populi subsp. nov.</title>
        <authorList>
            <person name="Zheng M.H."/>
            <person name="Piao C.G."/>
            <person name="Xue H."/>
            <person name="Guo M.W."/>
            <person name="Li Y."/>
        </authorList>
    </citation>
    <scope>NUCLEOTIDE SEQUENCE [LARGE SCALE GENOMIC DNA]</scope>
    <source>
        <strain evidence="3 4">D9-5</strain>
    </source>
</reference>
<feature type="domain" description="EAL" evidence="1">
    <location>
        <begin position="1"/>
        <end position="67"/>
    </location>
</feature>
<evidence type="ECO:0000259" key="1">
    <source>
        <dbReference type="PROSITE" id="PS50883"/>
    </source>
</evidence>